<keyword evidence="9" id="KW-0539">Nucleus</keyword>
<keyword evidence="8" id="KW-0175">Coiled coil</keyword>
<dbReference type="GO" id="GO:0007346">
    <property type="term" value="P:regulation of mitotic cell cycle"/>
    <property type="evidence" value="ECO:0007669"/>
    <property type="project" value="TreeGrafter"/>
</dbReference>
<comment type="pathway">
    <text evidence="2">Protein modification; protein ubiquitination.</text>
</comment>
<dbReference type="GO" id="GO:0031145">
    <property type="term" value="P:anaphase-promoting complex-dependent catabolic process"/>
    <property type="evidence" value="ECO:0007669"/>
    <property type="project" value="InterPro"/>
</dbReference>
<evidence type="ECO:0000256" key="11">
    <source>
        <dbReference type="ARBA" id="ARBA00032907"/>
    </source>
</evidence>
<evidence type="ECO:0000256" key="5">
    <source>
        <dbReference type="ARBA" id="ARBA00022618"/>
    </source>
</evidence>
<dbReference type="AlphaFoldDB" id="A0A164ZCK1"/>
<organism evidence="12 13">
    <name type="scientific">Daphnia magna</name>
    <dbReference type="NCBI Taxonomy" id="35525"/>
    <lineage>
        <taxon>Eukaryota</taxon>
        <taxon>Metazoa</taxon>
        <taxon>Ecdysozoa</taxon>
        <taxon>Arthropoda</taxon>
        <taxon>Crustacea</taxon>
        <taxon>Branchiopoda</taxon>
        <taxon>Diplostraca</taxon>
        <taxon>Cladocera</taxon>
        <taxon>Anomopoda</taxon>
        <taxon>Daphniidae</taxon>
        <taxon>Daphnia</taxon>
    </lineage>
</organism>
<keyword evidence="10" id="KW-0131">Cell cycle</keyword>
<evidence type="ECO:0000256" key="7">
    <source>
        <dbReference type="ARBA" id="ARBA00022786"/>
    </source>
</evidence>
<name>A0A164ZCK1_9CRUS</name>
<comment type="subcellular location">
    <subcellularLocation>
        <location evidence="1">Nucleus</location>
    </subcellularLocation>
</comment>
<protein>
    <recommendedName>
        <fullName evidence="4">Anaphase-promoting complex subunit CDC26</fullName>
    </recommendedName>
    <alternativeName>
        <fullName evidence="11">Cell division cycle protein 26 homolog</fullName>
    </alternativeName>
</protein>
<evidence type="ECO:0000256" key="2">
    <source>
        <dbReference type="ARBA" id="ARBA00004906"/>
    </source>
</evidence>
<proteinExistence type="inferred from homology"/>
<dbReference type="GO" id="GO:0051301">
    <property type="term" value="P:cell division"/>
    <property type="evidence" value="ECO:0007669"/>
    <property type="project" value="UniProtKB-KW"/>
</dbReference>
<dbReference type="PANTHER" id="PTHR28579:SF1">
    <property type="entry name" value="ANAPHASE-PROMOTING COMPLEX SUBUNIT CDC26"/>
    <property type="match status" value="1"/>
</dbReference>
<evidence type="ECO:0000256" key="9">
    <source>
        <dbReference type="ARBA" id="ARBA00023242"/>
    </source>
</evidence>
<evidence type="ECO:0000256" key="8">
    <source>
        <dbReference type="ARBA" id="ARBA00023054"/>
    </source>
</evidence>
<evidence type="ECO:0000256" key="1">
    <source>
        <dbReference type="ARBA" id="ARBA00004123"/>
    </source>
</evidence>
<keyword evidence="13" id="KW-1185">Reference proteome</keyword>
<dbReference type="PANTHER" id="PTHR28579">
    <property type="entry name" value="ANAPHASE-PROMOTING COMPLEX SUBUNIT CDC26"/>
    <property type="match status" value="1"/>
</dbReference>
<dbReference type="EMBL" id="LRGB01000745">
    <property type="protein sequence ID" value="KZS16205.1"/>
    <property type="molecule type" value="Genomic_DNA"/>
</dbReference>
<keyword evidence="6" id="KW-0498">Mitosis</keyword>
<evidence type="ECO:0000256" key="4">
    <source>
        <dbReference type="ARBA" id="ARBA00018549"/>
    </source>
</evidence>
<keyword evidence="5" id="KW-0132">Cell division</keyword>
<dbReference type="GO" id="GO:0070979">
    <property type="term" value="P:protein K11-linked ubiquitination"/>
    <property type="evidence" value="ECO:0007669"/>
    <property type="project" value="TreeGrafter"/>
</dbReference>
<keyword evidence="7" id="KW-0833">Ubl conjugation pathway</keyword>
<evidence type="ECO:0000256" key="10">
    <source>
        <dbReference type="ARBA" id="ARBA00023306"/>
    </source>
</evidence>
<sequence>MARRLLTRAELRMEDLQEYELVKKFQEKKKTGMDHANISSALGRHDDPIASNFKHNREMIYERIGYNPNPRNPH</sequence>
<evidence type="ECO:0000313" key="12">
    <source>
        <dbReference type="EMBL" id="KZS16205.1"/>
    </source>
</evidence>
<dbReference type="GO" id="GO:0005680">
    <property type="term" value="C:anaphase-promoting complex"/>
    <property type="evidence" value="ECO:0007669"/>
    <property type="project" value="InterPro"/>
</dbReference>
<comment type="similarity">
    <text evidence="3">Belongs to the CDC26 family.</text>
</comment>
<evidence type="ECO:0000313" key="13">
    <source>
        <dbReference type="Proteomes" id="UP000076858"/>
    </source>
</evidence>
<gene>
    <name evidence="12" type="ORF">APZ42_018116</name>
</gene>
<accession>A0A164ZCK1</accession>
<evidence type="ECO:0000256" key="3">
    <source>
        <dbReference type="ARBA" id="ARBA00007939"/>
    </source>
</evidence>
<reference evidence="12 13" key="1">
    <citation type="submission" date="2016-03" db="EMBL/GenBank/DDBJ databases">
        <title>EvidentialGene: Evidence-directed Construction of Genes on Genomes.</title>
        <authorList>
            <person name="Gilbert D.G."/>
            <person name="Choi J.-H."/>
            <person name="Mockaitis K."/>
            <person name="Colbourne J."/>
            <person name="Pfrender M."/>
        </authorList>
    </citation>
    <scope>NUCLEOTIDE SEQUENCE [LARGE SCALE GENOMIC DNA]</scope>
    <source>
        <strain evidence="12 13">Xinb3</strain>
        <tissue evidence="12">Complete organism</tissue>
    </source>
</reference>
<dbReference type="InterPro" id="IPR018860">
    <property type="entry name" value="APC_suCDC26"/>
</dbReference>
<comment type="caution">
    <text evidence="12">The sequence shown here is derived from an EMBL/GenBank/DDBJ whole genome shotgun (WGS) entry which is preliminary data.</text>
</comment>
<evidence type="ECO:0000256" key="6">
    <source>
        <dbReference type="ARBA" id="ARBA00022776"/>
    </source>
</evidence>
<dbReference type="Proteomes" id="UP000076858">
    <property type="component" value="Unassembled WGS sequence"/>
</dbReference>